<evidence type="ECO:0008006" key="3">
    <source>
        <dbReference type="Google" id="ProtNLM"/>
    </source>
</evidence>
<gene>
    <name evidence="1" type="ORF">B296_00023952</name>
</gene>
<accession>A0A426Y1I6</accession>
<comment type="caution">
    <text evidence="1">The sequence shown here is derived from an EMBL/GenBank/DDBJ whole genome shotgun (WGS) entry which is preliminary data.</text>
</comment>
<evidence type="ECO:0000313" key="1">
    <source>
        <dbReference type="EMBL" id="RRT45582.1"/>
    </source>
</evidence>
<evidence type="ECO:0000313" key="2">
    <source>
        <dbReference type="Proteomes" id="UP000287651"/>
    </source>
</evidence>
<proteinExistence type="predicted"/>
<reference evidence="1 2" key="1">
    <citation type="journal article" date="2014" name="Agronomy (Basel)">
        <title>A Draft Genome Sequence for Ensete ventricosum, the Drought-Tolerant Tree Against Hunger.</title>
        <authorList>
            <person name="Harrison J."/>
            <person name="Moore K.A."/>
            <person name="Paszkiewicz K."/>
            <person name="Jones T."/>
            <person name="Grant M."/>
            <person name="Ambacheew D."/>
            <person name="Muzemil S."/>
            <person name="Studholme D.J."/>
        </authorList>
    </citation>
    <scope>NUCLEOTIDE SEQUENCE [LARGE SCALE GENOMIC DNA]</scope>
</reference>
<dbReference type="Proteomes" id="UP000287651">
    <property type="component" value="Unassembled WGS sequence"/>
</dbReference>
<name>A0A426Y1I6_ENSVE</name>
<dbReference type="EMBL" id="AMZH03015740">
    <property type="protein sequence ID" value="RRT45582.1"/>
    <property type="molecule type" value="Genomic_DNA"/>
</dbReference>
<protein>
    <recommendedName>
        <fullName evidence="3">Integrase zinc-binding domain-containing protein</fullName>
    </recommendedName>
</protein>
<dbReference type="AlphaFoldDB" id="A0A426Y1I6"/>
<sequence>MLAYRRTIAKLYIHRVHPRLIKMGGLVLRKAEVSDPTRSRGKLAPNWEGPYRVVEVVREETYRLATMEGRIVVVHRPSFELLTRASFSNLWISARLLRTSLSSFRRPRVAGVPRLTPA</sequence>
<organism evidence="1 2">
    <name type="scientific">Ensete ventricosum</name>
    <name type="common">Abyssinian banana</name>
    <name type="synonym">Musa ensete</name>
    <dbReference type="NCBI Taxonomy" id="4639"/>
    <lineage>
        <taxon>Eukaryota</taxon>
        <taxon>Viridiplantae</taxon>
        <taxon>Streptophyta</taxon>
        <taxon>Embryophyta</taxon>
        <taxon>Tracheophyta</taxon>
        <taxon>Spermatophyta</taxon>
        <taxon>Magnoliopsida</taxon>
        <taxon>Liliopsida</taxon>
        <taxon>Zingiberales</taxon>
        <taxon>Musaceae</taxon>
        <taxon>Ensete</taxon>
    </lineage>
</organism>